<protein>
    <submittedName>
        <fullName evidence="8">MFS family permease</fullName>
    </submittedName>
</protein>
<feature type="transmembrane region" description="Helical" evidence="6">
    <location>
        <begin position="272"/>
        <end position="297"/>
    </location>
</feature>
<dbReference type="Gene3D" id="1.20.1250.20">
    <property type="entry name" value="MFS general substrate transporter like domains"/>
    <property type="match status" value="2"/>
</dbReference>
<dbReference type="PROSITE" id="PS50850">
    <property type="entry name" value="MFS"/>
    <property type="match status" value="1"/>
</dbReference>
<accession>A0ABX0SPR2</accession>
<gene>
    <name evidence="8" type="ORF">FB473_003497</name>
</gene>
<dbReference type="InterPro" id="IPR020846">
    <property type="entry name" value="MFS_dom"/>
</dbReference>
<organism evidence="8 9">
    <name type="scientific">Brooklawnia cerclae</name>
    <dbReference type="NCBI Taxonomy" id="349934"/>
    <lineage>
        <taxon>Bacteria</taxon>
        <taxon>Bacillati</taxon>
        <taxon>Actinomycetota</taxon>
        <taxon>Actinomycetes</taxon>
        <taxon>Propionibacteriales</taxon>
        <taxon>Propionibacteriaceae</taxon>
        <taxon>Brooklawnia</taxon>
    </lineage>
</organism>
<comment type="subcellular location">
    <subcellularLocation>
        <location evidence="1">Cell membrane</location>
        <topology evidence="1">Multi-pass membrane protein</topology>
    </subcellularLocation>
</comment>
<keyword evidence="3 6" id="KW-0812">Transmembrane</keyword>
<dbReference type="Proteomes" id="UP000749311">
    <property type="component" value="Unassembled WGS sequence"/>
</dbReference>
<dbReference type="InterPro" id="IPR052425">
    <property type="entry name" value="Uncharacterized_MFS-type"/>
</dbReference>
<proteinExistence type="predicted"/>
<feature type="transmembrane region" description="Helical" evidence="6">
    <location>
        <begin position="150"/>
        <end position="168"/>
    </location>
</feature>
<feature type="transmembrane region" description="Helical" evidence="6">
    <location>
        <begin position="390"/>
        <end position="410"/>
    </location>
</feature>
<feature type="transmembrane region" description="Helical" evidence="6">
    <location>
        <begin position="361"/>
        <end position="384"/>
    </location>
</feature>
<evidence type="ECO:0000313" key="9">
    <source>
        <dbReference type="Proteomes" id="UP000749311"/>
    </source>
</evidence>
<evidence type="ECO:0000256" key="3">
    <source>
        <dbReference type="ARBA" id="ARBA00022692"/>
    </source>
</evidence>
<evidence type="ECO:0000256" key="1">
    <source>
        <dbReference type="ARBA" id="ARBA00004651"/>
    </source>
</evidence>
<feature type="transmembrane region" description="Helical" evidence="6">
    <location>
        <begin position="78"/>
        <end position="95"/>
    </location>
</feature>
<feature type="transmembrane region" description="Helical" evidence="6">
    <location>
        <begin position="174"/>
        <end position="194"/>
    </location>
</feature>
<evidence type="ECO:0000259" key="7">
    <source>
        <dbReference type="PROSITE" id="PS50850"/>
    </source>
</evidence>
<keyword evidence="9" id="KW-1185">Reference proteome</keyword>
<evidence type="ECO:0000256" key="5">
    <source>
        <dbReference type="ARBA" id="ARBA00023136"/>
    </source>
</evidence>
<keyword evidence="4 6" id="KW-1133">Transmembrane helix</keyword>
<dbReference type="InterPro" id="IPR011701">
    <property type="entry name" value="MFS"/>
</dbReference>
<reference evidence="8 9" key="1">
    <citation type="submission" date="2020-02" db="EMBL/GenBank/DDBJ databases">
        <title>Sequencing the genomes of 1000 actinobacteria strains.</title>
        <authorList>
            <person name="Klenk H.-P."/>
        </authorList>
    </citation>
    <scope>NUCLEOTIDE SEQUENCE [LARGE SCALE GENOMIC DNA]</scope>
    <source>
        <strain evidence="8 9">DSM 19609</strain>
    </source>
</reference>
<feature type="transmembrane region" description="Helical" evidence="6">
    <location>
        <begin position="304"/>
        <end position="321"/>
    </location>
</feature>
<dbReference type="Pfam" id="PF07690">
    <property type="entry name" value="MFS_1"/>
    <property type="match status" value="1"/>
</dbReference>
<dbReference type="SUPFAM" id="SSF103473">
    <property type="entry name" value="MFS general substrate transporter"/>
    <property type="match status" value="1"/>
</dbReference>
<keyword evidence="5 6" id="KW-0472">Membrane</keyword>
<evidence type="ECO:0000313" key="8">
    <source>
        <dbReference type="EMBL" id="NIH58796.1"/>
    </source>
</evidence>
<comment type="caution">
    <text evidence="8">The sequence shown here is derived from an EMBL/GenBank/DDBJ whole genome shotgun (WGS) entry which is preliminary data.</text>
</comment>
<feature type="transmembrane region" description="Helical" evidence="6">
    <location>
        <begin position="45"/>
        <end position="66"/>
    </location>
</feature>
<dbReference type="EMBL" id="JAAMOZ010000005">
    <property type="protein sequence ID" value="NIH58796.1"/>
    <property type="molecule type" value="Genomic_DNA"/>
</dbReference>
<sequence length="420" mass="42200">MGVDAVVRRGAWRAVVGFGLVSLLSDVVADGSKSIVGPFLQSLGATAFVTGLVGGLAEATSLVLRLVFGPVADRKGSYWRLTMVGYAMTAVFVPLLALTPFLGSVGLVVASSLVVAERLGKAIRSPSKSVLLARVTGIVGHGKGFGVHKALDEMGALLGPLIVAGVIALTGHMWAALAVLIVPGLISLAVLAWLRVHAVGSVETVASSGPDPSAVREDKPDEVGRGWWVAGLGDGLGGGFLWFAASSALTTAGLVSFTVISYHMADAALVPLWAVPLVFAAGQATAAVAAVAAGAAYDRVGARVLYAVPVLVAVVPVLAFGESLGAVVAGVIVWGAAGGLQDSTVKALIADLVAPERRATAFGVFAAVQGSAAVLGGVLSGALYQNALPILVVIIGVFQVAAGLLLAATLRRRAAGQPSS</sequence>
<dbReference type="PANTHER" id="PTHR42688:SF1">
    <property type="entry name" value="BLR5212 PROTEIN"/>
    <property type="match status" value="1"/>
</dbReference>
<dbReference type="RefSeq" id="WP_167171957.1">
    <property type="nucleotide sequence ID" value="NZ_BAAAOO010000006.1"/>
</dbReference>
<evidence type="ECO:0000256" key="2">
    <source>
        <dbReference type="ARBA" id="ARBA00022475"/>
    </source>
</evidence>
<dbReference type="InterPro" id="IPR036259">
    <property type="entry name" value="MFS_trans_sf"/>
</dbReference>
<keyword evidence="2" id="KW-1003">Cell membrane</keyword>
<dbReference type="PANTHER" id="PTHR42688">
    <property type="entry name" value="CONSERVED PROTEIN"/>
    <property type="match status" value="1"/>
</dbReference>
<dbReference type="CDD" id="cd17370">
    <property type="entry name" value="MFS_MJ1317_like"/>
    <property type="match status" value="1"/>
</dbReference>
<name>A0ABX0SPR2_9ACTN</name>
<evidence type="ECO:0000256" key="4">
    <source>
        <dbReference type="ARBA" id="ARBA00022989"/>
    </source>
</evidence>
<evidence type="ECO:0000256" key="6">
    <source>
        <dbReference type="SAM" id="Phobius"/>
    </source>
</evidence>
<feature type="domain" description="Major facilitator superfamily (MFS) profile" evidence="7">
    <location>
        <begin position="1"/>
        <end position="414"/>
    </location>
</feature>
<feature type="transmembrane region" description="Helical" evidence="6">
    <location>
        <begin position="240"/>
        <end position="260"/>
    </location>
</feature>